<reference evidence="4" key="1">
    <citation type="submission" date="2020-01" db="EMBL/GenBank/DDBJ databases">
        <title>Identification and distribution of gene clusters putatively required for synthesis of sphingolipid metabolism inhibitors in phylogenetically diverse species of the filamentous fungus Fusarium.</title>
        <authorList>
            <person name="Kim H.-S."/>
            <person name="Busman M."/>
            <person name="Brown D.W."/>
            <person name="Divon H."/>
            <person name="Uhlig S."/>
            <person name="Proctor R.H."/>
        </authorList>
    </citation>
    <scope>NUCLEOTIDE SEQUENCE</scope>
    <source>
        <strain evidence="4">NRRL 53441</strain>
    </source>
</reference>
<protein>
    <recommendedName>
        <fullName evidence="3">IRG-type G domain-containing protein</fullName>
    </recommendedName>
</protein>
<dbReference type="Pfam" id="PF05049">
    <property type="entry name" value="IIGP"/>
    <property type="match status" value="1"/>
</dbReference>
<dbReference type="InterPro" id="IPR007743">
    <property type="entry name" value="Immunity-related_GTPase-like"/>
</dbReference>
<dbReference type="Gene3D" id="3.40.50.300">
    <property type="entry name" value="P-loop containing nucleotide triphosphate hydrolases"/>
    <property type="match status" value="1"/>
</dbReference>
<dbReference type="EMBL" id="JAADJG010000241">
    <property type="protein sequence ID" value="KAF4450809.1"/>
    <property type="molecule type" value="Genomic_DNA"/>
</dbReference>
<comment type="similarity">
    <text evidence="1">Belongs to the TRAFAC class dynamin-like GTPase superfamily. IRG family.</text>
</comment>
<name>A0A8H4NTP7_9HYPO</name>
<keyword evidence="5" id="KW-1185">Reference proteome</keyword>
<dbReference type="GO" id="GO:0005525">
    <property type="term" value="F:GTP binding"/>
    <property type="evidence" value="ECO:0007669"/>
    <property type="project" value="InterPro"/>
</dbReference>
<organism evidence="4 5">
    <name type="scientific">Fusarium austroafricanum</name>
    <dbReference type="NCBI Taxonomy" id="2364996"/>
    <lineage>
        <taxon>Eukaryota</taxon>
        <taxon>Fungi</taxon>
        <taxon>Dikarya</taxon>
        <taxon>Ascomycota</taxon>
        <taxon>Pezizomycotina</taxon>
        <taxon>Sordariomycetes</taxon>
        <taxon>Hypocreomycetidae</taxon>
        <taxon>Hypocreales</taxon>
        <taxon>Nectriaceae</taxon>
        <taxon>Fusarium</taxon>
        <taxon>Fusarium concolor species complex</taxon>
    </lineage>
</organism>
<sequence length="366" mass="40756">MSFFSTFEASDDDEFSFMPSGIARDPDYLIDGSTFPYGEVTGLLNMARAAVGLTNMVVGSARNSTLARAADQANERADREEERRQEAEQRAFQAQAQAEAAQAAAEEARDACQATQAELEATREKLKLEEELRKLGIQPNREVTDEEVRIARLGVGYVNNKTNIGIVGRQNDGKSTLVNCFRGVDHNAPESAITGETETTRRSKAYPDSIHADVVWHDIPGGGTAHTSAWGYYYEQKLFAYDKLLLAHSSTLIEMDVQILKICKYRSQECVVVRTKADDHVRNCKRRCVYSTVEEARNDFIGQVRRDTEAKNAEAGGVRELSPAYTDYIVCEMGITQLVCGREPSSDPTEQVIDEEALLRRLHLIS</sequence>
<dbReference type="PROSITE" id="PS51716">
    <property type="entry name" value="G_IRG"/>
    <property type="match status" value="1"/>
</dbReference>
<gene>
    <name evidence="4" type="ORF">F53441_6141</name>
</gene>
<dbReference type="GO" id="GO:0016020">
    <property type="term" value="C:membrane"/>
    <property type="evidence" value="ECO:0007669"/>
    <property type="project" value="InterPro"/>
</dbReference>
<feature type="compositionally biased region" description="Low complexity" evidence="2">
    <location>
        <begin position="90"/>
        <end position="109"/>
    </location>
</feature>
<evidence type="ECO:0000313" key="5">
    <source>
        <dbReference type="Proteomes" id="UP000605986"/>
    </source>
</evidence>
<evidence type="ECO:0000256" key="2">
    <source>
        <dbReference type="SAM" id="MobiDB-lite"/>
    </source>
</evidence>
<evidence type="ECO:0000313" key="4">
    <source>
        <dbReference type="EMBL" id="KAF4450809.1"/>
    </source>
</evidence>
<dbReference type="InterPro" id="IPR030385">
    <property type="entry name" value="G_IRG_dom"/>
</dbReference>
<accession>A0A8H4NTP7</accession>
<dbReference type="InterPro" id="IPR027417">
    <property type="entry name" value="P-loop_NTPase"/>
</dbReference>
<dbReference type="OrthoDB" id="422720at2759"/>
<evidence type="ECO:0000256" key="1">
    <source>
        <dbReference type="ARBA" id="ARBA00005429"/>
    </source>
</evidence>
<comment type="caution">
    <text evidence="4">The sequence shown here is derived from an EMBL/GenBank/DDBJ whole genome shotgun (WGS) entry which is preliminary data.</text>
</comment>
<evidence type="ECO:0000259" key="3">
    <source>
        <dbReference type="PROSITE" id="PS51716"/>
    </source>
</evidence>
<dbReference type="AlphaFoldDB" id="A0A8H4NTP7"/>
<dbReference type="Proteomes" id="UP000605986">
    <property type="component" value="Unassembled WGS sequence"/>
</dbReference>
<dbReference type="PANTHER" id="PTHR14143">
    <property type="entry name" value="INTERFERON-INDUCIBLE GTPASE FAMILY MEMBER"/>
    <property type="match status" value="1"/>
</dbReference>
<feature type="domain" description="IRG-type G" evidence="3">
    <location>
        <begin position="160"/>
        <end position="366"/>
    </location>
</feature>
<proteinExistence type="inferred from homology"/>
<feature type="region of interest" description="Disordered" evidence="2">
    <location>
        <begin position="67"/>
        <end position="109"/>
    </location>
</feature>
<dbReference type="SUPFAM" id="SSF52540">
    <property type="entry name" value="P-loop containing nucleoside triphosphate hydrolases"/>
    <property type="match status" value="1"/>
</dbReference>
<feature type="compositionally biased region" description="Basic and acidic residues" evidence="2">
    <location>
        <begin position="73"/>
        <end position="89"/>
    </location>
</feature>
<dbReference type="PANTHER" id="PTHR14143:SF1">
    <property type="entry name" value="IRG-TYPE G DOMAIN-CONTAINING PROTEIN"/>
    <property type="match status" value="1"/>
</dbReference>